<sequence>MDEEIEDILSDLPERLAIRIESLDKPDEYKEEIIREFYSEKEKFREEFGEELTEVFKSRIEDVCMDLAILRKKLRVKSEE</sequence>
<dbReference type="AlphaFoldDB" id="A0A133U5Q3"/>
<evidence type="ECO:0000313" key="1">
    <source>
        <dbReference type="EMBL" id="KXA89476.1"/>
    </source>
</evidence>
<organism evidence="1 2">
    <name type="scientific">candidate division MSBL1 archaeon SCGC-AAA259B11</name>
    <dbReference type="NCBI Taxonomy" id="1698260"/>
    <lineage>
        <taxon>Archaea</taxon>
        <taxon>Methanobacteriati</taxon>
        <taxon>Methanobacteriota</taxon>
        <taxon>candidate division MSBL1</taxon>
    </lineage>
</organism>
<dbReference type="EMBL" id="LHXK01000035">
    <property type="protein sequence ID" value="KXA89476.1"/>
    <property type="molecule type" value="Genomic_DNA"/>
</dbReference>
<gene>
    <name evidence="1" type="ORF">AKJ61_02810</name>
</gene>
<reference evidence="1 2" key="1">
    <citation type="journal article" date="2016" name="Sci. Rep.">
        <title>Metabolic traits of an uncultured archaeal lineage -MSBL1- from brine pools of the Red Sea.</title>
        <authorList>
            <person name="Mwirichia R."/>
            <person name="Alam I."/>
            <person name="Rashid M."/>
            <person name="Vinu M."/>
            <person name="Ba-Alawi W."/>
            <person name="Anthony Kamau A."/>
            <person name="Kamanda Ngugi D."/>
            <person name="Goker M."/>
            <person name="Klenk H.P."/>
            <person name="Bajic V."/>
            <person name="Stingl U."/>
        </authorList>
    </citation>
    <scope>NUCLEOTIDE SEQUENCE [LARGE SCALE GENOMIC DNA]</scope>
    <source>
        <strain evidence="1">SCGC-AAA259B11</strain>
    </source>
</reference>
<proteinExistence type="predicted"/>
<accession>A0A133U5Q3</accession>
<evidence type="ECO:0000313" key="2">
    <source>
        <dbReference type="Proteomes" id="UP000070184"/>
    </source>
</evidence>
<dbReference type="Proteomes" id="UP000070184">
    <property type="component" value="Unassembled WGS sequence"/>
</dbReference>
<protein>
    <submittedName>
        <fullName evidence="1">Uncharacterized protein</fullName>
    </submittedName>
</protein>
<comment type="caution">
    <text evidence="1">The sequence shown here is derived from an EMBL/GenBank/DDBJ whole genome shotgun (WGS) entry which is preliminary data.</text>
</comment>
<name>A0A133U5Q3_9EURY</name>
<keyword evidence="2" id="KW-1185">Reference proteome</keyword>